<dbReference type="AlphaFoldDB" id="A0A424WAX7"/>
<dbReference type="EMBL" id="QVXO01000027">
    <property type="protein sequence ID" value="RPJ90375.1"/>
    <property type="molecule type" value="Genomic_DNA"/>
</dbReference>
<sequence>MSIPASEIVQVVPGVIAAGGSALDLNGLILTHDTAVPIGTVQSFATARDVQRFFGPTSTEAALADVYFNGFDNSTRKPGNLLYAQYPAAAVSAYLRGGSMAAVTLAQLQALSGILTVSVDGVAKTSSSIDLSTATSFSNAASIIEAAFTAMGATCGYDAQRAAFVITSATDGAASTVSYGSGTLASGLKLTQAAGALVSHGAAAGVPAVDMGRIIDLTQNWAAFMTTFEPDTAGKVAFSAWTNAQGDRYAYVGWDTDVTATQQGNTSNWAAVVSANEYSGSVPVYKDILHAAFVLGAVASLDFERTNGRATLAFKGQSGLAFSVTDATTAQTLIDNGYNFYGDYATSNDRFRFLYPGQISGNWKWVDTYVNQIWLNAAFQQALMSLLTQVNAIPYNIDGYTLIDAACLDPINAAVNFGAIRAGVTLSSQQKAQINSQAGVDISDTLQTRGWYLQIKDATPQVREARGTPPMTFWYLDGGSVQQITLASLAIL</sequence>
<protein>
    <submittedName>
        <fullName evidence="1">DUF3383 domain-containing protein</fullName>
    </submittedName>
</protein>
<reference evidence="1 2" key="1">
    <citation type="submission" date="2018-08" db="EMBL/GenBank/DDBJ databases">
        <title>Achromobacter xylosoxidans Genome sequencing and assembly.</title>
        <authorList>
            <person name="Wang R."/>
            <person name="Rensing C."/>
            <person name="Li Y."/>
        </authorList>
    </citation>
    <scope>NUCLEOTIDE SEQUENCE [LARGE SCALE GENOMIC DNA]</scope>
    <source>
        <strain evidence="1 2">GD003A</strain>
    </source>
</reference>
<organism evidence="1 2">
    <name type="scientific">Alcaligenes xylosoxydans xylosoxydans</name>
    <name type="common">Achromobacter xylosoxidans</name>
    <dbReference type="NCBI Taxonomy" id="85698"/>
    <lineage>
        <taxon>Bacteria</taxon>
        <taxon>Pseudomonadati</taxon>
        <taxon>Pseudomonadota</taxon>
        <taxon>Betaproteobacteria</taxon>
        <taxon>Burkholderiales</taxon>
        <taxon>Alcaligenaceae</taxon>
        <taxon>Achromobacter</taxon>
    </lineage>
</organism>
<dbReference type="Proteomes" id="UP000285324">
    <property type="component" value="Unassembled WGS sequence"/>
</dbReference>
<gene>
    <name evidence="1" type="ORF">DY367_17910</name>
</gene>
<evidence type="ECO:0000313" key="2">
    <source>
        <dbReference type="Proteomes" id="UP000285324"/>
    </source>
</evidence>
<dbReference type="RefSeq" id="WP_118933198.1">
    <property type="nucleotide sequence ID" value="NZ_CP061008.1"/>
</dbReference>
<accession>A0A424WAX7</accession>
<evidence type="ECO:0000313" key="1">
    <source>
        <dbReference type="EMBL" id="RPJ90375.1"/>
    </source>
</evidence>
<dbReference type="OrthoDB" id="7494486at2"/>
<name>A0A424WAX7_ALCXX</name>
<comment type="caution">
    <text evidence="1">The sequence shown here is derived from an EMBL/GenBank/DDBJ whole genome shotgun (WGS) entry which is preliminary data.</text>
</comment>
<dbReference type="Pfam" id="PF11863">
    <property type="entry name" value="DUF3383"/>
    <property type="match status" value="1"/>
</dbReference>
<proteinExistence type="predicted"/>
<dbReference type="InterPro" id="IPR021808">
    <property type="entry name" value="DUF3383"/>
</dbReference>